<accession>X0ZJK3</accession>
<dbReference type="AlphaFoldDB" id="X0ZJK3"/>
<dbReference type="EMBL" id="BARS01058443">
    <property type="protein sequence ID" value="GAG48466.1"/>
    <property type="molecule type" value="Genomic_DNA"/>
</dbReference>
<comment type="caution">
    <text evidence="1">The sequence shown here is derived from an EMBL/GenBank/DDBJ whole genome shotgun (WGS) entry which is preliminary data.</text>
</comment>
<organism evidence="1">
    <name type="scientific">marine sediment metagenome</name>
    <dbReference type="NCBI Taxonomy" id="412755"/>
    <lineage>
        <taxon>unclassified sequences</taxon>
        <taxon>metagenomes</taxon>
        <taxon>ecological metagenomes</taxon>
    </lineage>
</organism>
<proteinExistence type="predicted"/>
<name>X0ZJK3_9ZZZZ</name>
<feature type="non-terminal residue" evidence="1">
    <location>
        <position position="1"/>
    </location>
</feature>
<sequence>GSGHCKLETIGSQHKNWRKSKIFENFKSL</sequence>
<reference evidence="1" key="1">
    <citation type="journal article" date="2014" name="Front. Microbiol.">
        <title>High frequency of phylogenetically diverse reductive dehalogenase-homologous genes in deep subseafloor sedimentary metagenomes.</title>
        <authorList>
            <person name="Kawai M."/>
            <person name="Futagami T."/>
            <person name="Toyoda A."/>
            <person name="Takaki Y."/>
            <person name="Nishi S."/>
            <person name="Hori S."/>
            <person name="Arai W."/>
            <person name="Tsubouchi T."/>
            <person name="Morono Y."/>
            <person name="Uchiyama I."/>
            <person name="Ito T."/>
            <person name="Fujiyama A."/>
            <person name="Inagaki F."/>
            <person name="Takami H."/>
        </authorList>
    </citation>
    <scope>NUCLEOTIDE SEQUENCE</scope>
    <source>
        <strain evidence="1">Expedition CK06-06</strain>
    </source>
</reference>
<gene>
    <name evidence="1" type="ORF">S01H1_85227</name>
</gene>
<evidence type="ECO:0000313" key="1">
    <source>
        <dbReference type="EMBL" id="GAG48466.1"/>
    </source>
</evidence>
<protein>
    <submittedName>
        <fullName evidence="1">Uncharacterized protein</fullName>
    </submittedName>
</protein>